<dbReference type="AlphaFoldDB" id="A0A5J9VCM3"/>
<dbReference type="GO" id="GO:0006417">
    <property type="term" value="P:regulation of translation"/>
    <property type="evidence" value="ECO:0007669"/>
    <property type="project" value="UniProtKB-KW"/>
</dbReference>
<comment type="caution">
    <text evidence="6">The sequence shown here is derived from an EMBL/GenBank/DDBJ whole genome shotgun (WGS) entry which is preliminary data.</text>
</comment>
<evidence type="ECO:0000313" key="7">
    <source>
        <dbReference type="Proteomes" id="UP000324897"/>
    </source>
</evidence>
<evidence type="ECO:0000313" key="6">
    <source>
        <dbReference type="EMBL" id="TVU33147.1"/>
    </source>
</evidence>
<keyword evidence="7" id="KW-1185">Reference proteome</keyword>
<dbReference type="OrthoDB" id="639054at2759"/>
<dbReference type="InterPro" id="IPR033133">
    <property type="entry name" value="PUM-HD"/>
</dbReference>
<feature type="repeat" description="Pumilio" evidence="3">
    <location>
        <begin position="140"/>
        <end position="175"/>
    </location>
</feature>
<dbReference type="SMART" id="SM00025">
    <property type="entry name" value="Pumilio"/>
    <property type="match status" value="5"/>
</dbReference>
<gene>
    <name evidence="6" type="ORF">EJB05_24933</name>
</gene>
<dbReference type="PROSITE" id="PS50303">
    <property type="entry name" value="PUM_HD"/>
    <property type="match status" value="1"/>
</dbReference>
<organism evidence="6 7">
    <name type="scientific">Eragrostis curvula</name>
    <name type="common">weeping love grass</name>
    <dbReference type="NCBI Taxonomy" id="38414"/>
    <lineage>
        <taxon>Eukaryota</taxon>
        <taxon>Viridiplantae</taxon>
        <taxon>Streptophyta</taxon>
        <taxon>Embryophyta</taxon>
        <taxon>Tracheophyta</taxon>
        <taxon>Spermatophyta</taxon>
        <taxon>Magnoliopsida</taxon>
        <taxon>Liliopsida</taxon>
        <taxon>Poales</taxon>
        <taxon>Poaceae</taxon>
        <taxon>PACMAD clade</taxon>
        <taxon>Chloridoideae</taxon>
        <taxon>Eragrostideae</taxon>
        <taxon>Eragrostidinae</taxon>
        <taxon>Eragrostis</taxon>
    </lineage>
</organism>
<sequence length="254" mass="28652">MVEQASQVTLANHDGRRSANHVSKAEEGDLADFANVMAVQQAYLYASHDPDQLTSVKLLHQSPNALKNHYASYIPLIINPYESRLIQHALETATPEEIIMFYGEAIPFAPKLTTDAFANHVVQKALEVGDLDLKVYMANEFGSNVLECARDKYANHVIQKCMECVPPQHIEFIFSSFCEKAKEFSIHPYGCHVIQHVVEHEGPGARSMIVNKSSERIYNMRYNIFASNIIKRCLIIGDSMDRKLIFIEILAELA</sequence>
<dbReference type="PROSITE" id="PS50302">
    <property type="entry name" value="PUM"/>
    <property type="match status" value="2"/>
</dbReference>
<evidence type="ECO:0000259" key="5">
    <source>
        <dbReference type="PROSITE" id="PS50303"/>
    </source>
</evidence>
<dbReference type="Gene3D" id="1.25.10.10">
    <property type="entry name" value="Leucine-rich Repeat Variant"/>
    <property type="match status" value="2"/>
</dbReference>
<feature type="non-terminal residue" evidence="6">
    <location>
        <position position="254"/>
    </location>
</feature>
<dbReference type="PANTHER" id="PTHR12537">
    <property type="entry name" value="RNA BINDING PROTEIN PUMILIO-RELATED"/>
    <property type="match status" value="1"/>
</dbReference>
<protein>
    <recommendedName>
        <fullName evidence="5">PUM-HD domain-containing protein</fullName>
    </recommendedName>
</protein>
<feature type="compositionally biased region" description="Polar residues" evidence="4">
    <location>
        <begin position="1"/>
        <end position="10"/>
    </location>
</feature>
<dbReference type="PANTHER" id="PTHR12537:SF12">
    <property type="entry name" value="MATERNAL PROTEIN PUMILIO"/>
    <property type="match status" value="1"/>
</dbReference>
<proteinExistence type="predicted"/>
<dbReference type="InterPro" id="IPR001313">
    <property type="entry name" value="Pumilio_RNA-bd_rpt"/>
</dbReference>
<dbReference type="InterPro" id="IPR011989">
    <property type="entry name" value="ARM-like"/>
</dbReference>
<feature type="domain" description="PUM-HD" evidence="5">
    <location>
        <begin position="3"/>
        <end position="254"/>
    </location>
</feature>
<dbReference type="Proteomes" id="UP000324897">
    <property type="component" value="Chromosome 1"/>
</dbReference>
<dbReference type="GO" id="GO:0005737">
    <property type="term" value="C:cytoplasm"/>
    <property type="evidence" value="ECO:0007669"/>
    <property type="project" value="TreeGrafter"/>
</dbReference>
<accession>A0A5J9VCM3</accession>
<feature type="region of interest" description="Disordered" evidence="4">
    <location>
        <begin position="1"/>
        <end position="23"/>
    </location>
</feature>
<dbReference type="InterPro" id="IPR016024">
    <property type="entry name" value="ARM-type_fold"/>
</dbReference>
<evidence type="ECO:0000256" key="3">
    <source>
        <dbReference type="PROSITE-ProRule" id="PRU00317"/>
    </source>
</evidence>
<name>A0A5J9VCM3_9POAL</name>
<evidence type="ECO:0000256" key="2">
    <source>
        <dbReference type="ARBA" id="ARBA00022845"/>
    </source>
</evidence>
<dbReference type="EMBL" id="RWGY01000011">
    <property type="protein sequence ID" value="TVU33147.1"/>
    <property type="molecule type" value="Genomic_DNA"/>
</dbReference>
<feature type="repeat" description="Pumilio" evidence="3">
    <location>
        <begin position="176"/>
        <end position="211"/>
    </location>
</feature>
<dbReference type="Pfam" id="PF00806">
    <property type="entry name" value="PUF"/>
    <property type="match status" value="5"/>
</dbReference>
<feature type="compositionally biased region" description="Basic and acidic residues" evidence="4">
    <location>
        <begin position="13"/>
        <end position="23"/>
    </location>
</feature>
<keyword evidence="2" id="KW-0810">Translation regulation</keyword>
<dbReference type="GO" id="GO:0003729">
    <property type="term" value="F:mRNA binding"/>
    <property type="evidence" value="ECO:0007669"/>
    <property type="project" value="TreeGrafter"/>
</dbReference>
<keyword evidence="1" id="KW-0677">Repeat</keyword>
<dbReference type="Gramene" id="TVU33147">
    <property type="protein sequence ID" value="TVU33147"/>
    <property type="gene ID" value="EJB05_24933"/>
</dbReference>
<evidence type="ECO:0000256" key="1">
    <source>
        <dbReference type="ARBA" id="ARBA00022737"/>
    </source>
</evidence>
<evidence type="ECO:0000256" key="4">
    <source>
        <dbReference type="SAM" id="MobiDB-lite"/>
    </source>
</evidence>
<dbReference type="SUPFAM" id="SSF48371">
    <property type="entry name" value="ARM repeat"/>
    <property type="match status" value="1"/>
</dbReference>
<reference evidence="6 7" key="1">
    <citation type="journal article" date="2019" name="Sci. Rep.">
        <title>A high-quality genome of Eragrostis curvula grass provides insights into Poaceae evolution and supports new strategies to enhance forage quality.</title>
        <authorList>
            <person name="Carballo J."/>
            <person name="Santos B.A.C.M."/>
            <person name="Zappacosta D."/>
            <person name="Garbus I."/>
            <person name="Selva J.P."/>
            <person name="Gallo C.A."/>
            <person name="Diaz A."/>
            <person name="Albertini E."/>
            <person name="Caccamo M."/>
            <person name="Echenique V."/>
        </authorList>
    </citation>
    <scope>NUCLEOTIDE SEQUENCE [LARGE SCALE GENOMIC DNA]</scope>
    <source>
        <strain evidence="7">cv. Victoria</strain>
        <tissue evidence="6">Leaf</tissue>
    </source>
</reference>